<keyword evidence="2" id="KW-1133">Transmembrane helix</keyword>
<dbReference type="PANTHER" id="PTHR11802:SF196">
    <property type="entry name" value="SERINE CARBOXYPEPTIDASE-LIKE 10-RELATED"/>
    <property type="match status" value="1"/>
</dbReference>
<evidence type="ECO:0000313" key="3">
    <source>
        <dbReference type="EMBL" id="KAG5379190.1"/>
    </source>
</evidence>
<keyword evidence="2" id="KW-0472">Membrane</keyword>
<dbReference type="PANTHER" id="PTHR11802">
    <property type="entry name" value="SERINE PROTEASE FAMILY S10 SERINE CARBOXYPEPTIDASE"/>
    <property type="match status" value="1"/>
</dbReference>
<dbReference type="Proteomes" id="UP000823674">
    <property type="component" value="Chromosome A07"/>
</dbReference>
<evidence type="ECO:0000256" key="1">
    <source>
        <dbReference type="ARBA" id="ARBA00009431"/>
    </source>
</evidence>
<keyword evidence="4" id="KW-1185">Reference proteome</keyword>
<reference evidence="3 4" key="1">
    <citation type="submission" date="2021-03" db="EMBL/GenBank/DDBJ databases">
        <authorList>
            <person name="King G.J."/>
            <person name="Bancroft I."/>
            <person name="Baten A."/>
            <person name="Bloomfield J."/>
            <person name="Borpatragohain P."/>
            <person name="He Z."/>
            <person name="Irish N."/>
            <person name="Irwin J."/>
            <person name="Liu K."/>
            <person name="Mauleon R.P."/>
            <person name="Moore J."/>
            <person name="Morris R."/>
            <person name="Ostergaard L."/>
            <person name="Wang B."/>
            <person name="Wells R."/>
        </authorList>
    </citation>
    <scope>NUCLEOTIDE SEQUENCE [LARGE SCALE GENOMIC DNA]</scope>
    <source>
        <strain evidence="3">R-o-18</strain>
        <tissue evidence="3">Leaf</tissue>
    </source>
</reference>
<dbReference type="SUPFAM" id="SSF53474">
    <property type="entry name" value="alpha/beta-Hydrolases"/>
    <property type="match status" value="1"/>
</dbReference>
<proteinExistence type="inferred from homology"/>
<dbReference type="Pfam" id="PF00450">
    <property type="entry name" value="Peptidase_S10"/>
    <property type="match status" value="1"/>
</dbReference>
<dbReference type="InterPro" id="IPR029058">
    <property type="entry name" value="AB_hydrolase_fold"/>
</dbReference>
<feature type="transmembrane region" description="Helical" evidence="2">
    <location>
        <begin position="6"/>
        <end position="23"/>
    </location>
</feature>
<accession>A0ABQ7L081</accession>
<comment type="similarity">
    <text evidence="1">Belongs to the peptidase S10 family.</text>
</comment>
<organism evidence="3 4">
    <name type="scientific">Brassica rapa subsp. trilocularis</name>
    <dbReference type="NCBI Taxonomy" id="1813537"/>
    <lineage>
        <taxon>Eukaryota</taxon>
        <taxon>Viridiplantae</taxon>
        <taxon>Streptophyta</taxon>
        <taxon>Embryophyta</taxon>
        <taxon>Tracheophyta</taxon>
        <taxon>Spermatophyta</taxon>
        <taxon>Magnoliopsida</taxon>
        <taxon>eudicotyledons</taxon>
        <taxon>Gunneridae</taxon>
        <taxon>Pentapetalae</taxon>
        <taxon>rosids</taxon>
        <taxon>malvids</taxon>
        <taxon>Brassicales</taxon>
        <taxon>Brassicaceae</taxon>
        <taxon>Brassiceae</taxon>
        <taxon>Brassica</taxon>
    </lineage>
</organism>
<keyword evidence="2" id="KW-0812">Transmembrane</keyword>
<evidence type="ECO:0000313" key="4">
    <source>
        <dbReference type="Proteomes" id="UP000823674"/>
    </source>
</evidence>
<dbReference type="Gene3D" id="3.40.50.11320">
    <property type="match status" value="1"/>
</dbReference>
<dbReference type="InterPro" id="IPR001563">
    <property type="entry name" value="Peptidase_S10"/>
</dbReference>
<gene>
    <name evidence="3" type="primary">A07g505710.1_BraROA</name>
    <name evidence="3" type="ORF">IGI04_027032</name>
</gene>
<evidence type="ECO:0000256" key="2">
    <source>
        <dbReference type="SAM" id="Phobius"/>
    </source>
</evidence>
<dbReference type="EMBL" id="JADBGQ010000009">
    <property type="protein sequence ID" value="KAG5379190.1"/>
    <property type="molecule type" value="Genomic_DNA"/>
</dbReference>
<sequence length="144" mass="16727">MEIRKIYLLIAIIIYIILLKAGPTTREFVKLSMFKRTIPYSPDIISSVPYHMNNSISGYRSLIYSGDHDMTVPSIATQAWIKSLNYSIIDDWRPWMIKTQITGYTRTYSNKMTFSTIKGSGHTAEYKPNETFIMFQRWISGQPL</sequence>
<name>A0ABQ7L081_BRACM</name>
<protein>
    <submittedName>
        <fullName evidence="3">Uncharacterized protein</fullName>
    </submittedName>
</protein>
<comment type="caution">
    <text evidence="3">The sequence shown here is derived from an EMBL/GenBank/DDBJ whole genome shotgun (WGS) entry which is preliminary data.</text>
</comment>